<name>L8HBC3_ACACF</name>
<organism evidence="2 3">
    <name type="scientific">Acanthamoeba castellanii (strain ATCC 30010 / Neff)</name>
    <dbReference type="NCBI Taxonomy" id="1257118"/>
    <lineage>
        <taxon>Eukaryota</taxon>
        <taxon>Amoebozoa</taxon>
        <taxon>Discosea</taxon>
        <taxon>Longamoebia</taxon>
        <taxon>Centramoebida</taxon>
        <taxon>Acanthamoebidae</taxon>
        <taxon>Acanthamoeba</taxon>
    </lineage>
</organism>
<dbReference type="EMBL" id="KB007869">
    <property type="protein sequence ID" value="ELR22829.1"/>
    <property type="molecule type" value="Genomic_DNA"/>
</dbReference>
<dbReference type="OrthoDB" id="436688at2759"/>
<evidence type="ECO:0000313" key="3">
    <source>
        <dbReference type="Proteomes" id="UP000011083"/>
    </source>
</evidence>
<dbReference type="RefSeq" id="XP_004351606.1">
    <property type="nucleotide sequence ID" value="XM_004351554.1"/>
</dbReference>
<dbReference type="VEuPathDB" id="AmoebaDB:ACA1_396140"/>
<reference evidence="2 3" key="1">
    <citation type="journal article" date="2013" name="Genome Biol.">
        <title>Genome of Acanthamoeba castellanii highlights extensive lateral gene transfer and early evolution of tyrosine kinase signaling.</title>
        <authorList>
            <person name="Clarke M."/>
            <person name="Lohan A.J."/>
            <person name="Liu B."/>
            <person name="Lagkouvardos I."/>
            <person name="Roy S."/>
            <person name="Zafar N."/>
            <person name="Bertelli C."/>
            <person name="Schilde C."/>
            <person name="Kianianmomeni A."/>
            <person name="Burglin T.R."/>
            <person name="Frech C."/>
            <person name="Turcotte B."/>
            <person name="Kopec K.O."/>
            <person name="Synnott J.M."/>
            <person name="Choo C."/>
            <person name="Paponov I."/>
            <person name="Finkler A."/>
            <person name="Soon Heng Tan C."/>
            <person name="Hutchins A.P."/>
            <person name="Weinmeier T."/>
            <person name="Rattei T."/>
            <person name="Chu J.S."/>
            <person name="Gimenez G."/>
            <person name="Irimia M."/>
            <person name="Rigden D.J."/>
            <person name="Fitzpatrick D.A."/>
            <person name="Lorenzo-Morales J."/>
            <person name="Bateman A."/>
            <person name="Chiu C.H."/>
            <person name="Tang P."/>
            <person name="Hegemann P."/>
            <person name="Fromm H."/>
            <person name="Raoult D."/>
            <person name="Greub G."/>
            <person name="Miranda-Saavedra D."/>
            <person name="Chen N."/>
            <person name="Nash P."/>
            <person name="Ginger M.L."/>
            <person name="Horn M."/>
            <person name="Schaap P."/>
            <person name="Caler L."/>
            <person name="Loftus B."/>
        </authorList>
    </citation>
    <scope>NUCLEOTIDE SEQUENCE [LARGE SCALE GENOMIC DNA]</scope>
    <source>
        <strain evidence="2 3">Neff</strain>
    </source>
</reference>
<dbReference type="AlphaFoldDB" id="L8HBC3"/>
<dbReference type="PANTHER" id="PTHR35513:SF1">
    <property type="entry name" value="OS02G0158600 PROTEIN"/>
    <property type="match status" value="1"/>
</dbReference>
<dbReference type="KEGG" id="acan:ACA1_396140"/>
<evidence type="ECO:0000259" key="1">
    <source>
        <dbReference type="Pfam" id="PF25017"/>
    </source>
</evidence>
<proteinExistence type="predicted"/>
<sequence>MEVDDEARAAETPQQGLSAMEMASIAAALGEDDPALAHLVAAARGLQLQTQPGGGAILVEERGRGHILEQAQADGSSFVCDMCHGIVATRRRVPHVTQWCPALPSSPMQRD</sequence>
<protein>
    <recommendedName>
        <fullName evidence="1">C2HC zinc finger plants domain-containing protein</fullName>
    </recommendedName>
</protein>
<dbReference type="GeneID" id="14923791"/>
<feature type="domain" description="C2HC zinc finger plants" evidence="1">
    <location>
        <begin position="57"/>
        <end position="101"/>
    </location>
</feature>
<dbReference type="Proteomes" id="UP000011083">
    <property type="component" value="Unassembled WGS sequence"/>
</dbReference>
<evidence type="ECO:0000313" key="2">
    <source>
        <dbReference type="EMBL" id="ELR22829.1"/>
    </source>
</evidence>
<accession>L8HBC3</accession>
<dbReference type="PANTHER" id="PTHR35513">
    <property type="entry name" value="OS02G0158600 PROTEIN"/>
    <property type="match status" value="1"/>
</dbReference>
<gene>
    <name evidence="2" type="ORF">ACA1_396140</name>
</gene>
<dbReference type="InterPro" id="IPR056971">
    <property type="entry name" value="Znf-C2HC_3"/>
</dbReference>
<keyword evidence="3" id="KW-1185">Reference proteome</keyword>
<dbReference type="Pfam" id="PF25017">
    <property type="entry name" value="zf-C2HC_3"/>
    <property type="match status" value="1"/>
</dbReference>